<organism evidence="5 6">
    <name type="scientific">Entamoeba invadens IP1</name>
    <dbReference type="NCBI Taxonomy" id="370355"/>
    <lineage>
        <taxon>Eukaryota</taxon>
        <taxon>Amoebozoa</taxon>
        <taxon>Evosea</taxon>
        <taxon>Archamoebae</taxon>
        <taxon>Mastigamoebida</taxon>
        <taxon>Entamoebidae</taxon>
        <taxon>Entamoeba</taxon>
    </lineage>
</organism>
<dbReference type="InterPro" id="IPR055135">
    <property type="entry name" value="PRMT_dom"/>
</dbReference>
<evidence type="ECO:0000313" key="6">
    <source>
        <dbReference type="Proteomes" id="UP000014680"/>
    </source>
</evidence>
<dbReference type="EMBL" id="KB207112">
    <property type="protein sequence ID" value="ELP84604.1"/>
    <property type="molecule type" value="Genomic_DNA"/>
</dbReference>
<dbReference type="SUPFAM" id="SSF53335">
    <property type="entry name" value="S-adenosyl-L-methionine-dependent methyltransferases"/>
    <property type="match status" value="1"/>
</dbReference>
<evidence type="ECO:0000256" key="2">
    <source>
        <dbReference type="ARBA" id="ARBA00022679"/>
    </source>
</evidence>
<keyword evidence="2 5" id="KW-0808">Transferase</keyword>
<keyword evidence="6" id="KW-1185">Reference proteome</keyword>
<evidence type="ECO:0000256" key="1">
    <source>
        <dbReference type="ARBA" id="ARBA00022603"/>
    </source>
</evidence>
<dbReference type="Gene3D" id="2.70.160.11">
    <property type="entry name" value="Hnrnp arginine n-methyltransferase1"/>
    <property type="match status" value="1"/>
</dbReference>
<keyword evidence="1 5" id="KW-0489">Methyltransferase</keyword>
<sequence>RVLVVQCGFGKLALLAKKYKARYVKAIDTRTIAQFFRHVVDELKVDIVVEQTSISEVKEKYDIIICDWMGINLYYDSLLSEMLIAKTKLKKCGEILPSGGKCYICGVTEINYVDEQYEFWKDVYGFDMSIMLKGVVCTAYIDNIDESKVITSKHLLYGVDLNDFEEENLTPRTVKFSITLKRQMPLVGFCTYFDCDVKNKKISSAPGKKTTWKQCCYLCPSPMNGKIDDVITGRFKMLRKKGRWMVQIQYECKKRQFEGTFPYVF</sequence>
<dbReference type="GeneID" id="14883705"/>
<feature type="non-terminal residue" evidence="5">
    <location>
        <position position="1"/>
    </location>
</feature>
<dbReference type="RefSeq" id="XP_004183950.1">
    <property type="nucleotide sequence ID" value="XM_004183902.1"/>
</dbReference>
<dbReference type="Proteomes" id="UP000014680">
    <property type="component" value="Unassembled WGS sequence"/>
</dbReference>
<dbReference type="CDD" id="cd02440">
    <property type="entry name" value="AdoMet_MTases"/>
    <property type="match status" value="1"/>
</dbReference>
<dbReference type="VEuPathDB" id="AmoebaDB:EIN_172090"/>
<keyword evidence="3" id="KW-0949">S-adenosyl-L-methionine</keyword>
<dbReference type="OMA" id="EGIEPPW"/>
<protein>
    <submittedName>
        <fullName evidence="5">HNRNP arginine N-methyltransferase, putative</fullName>
    </submittedName>
</protein>
<accession>A0A0A1TVS6</accession>
<dbReference type="GO" id="GO:0016274">
    <property type="term" value="F:protein-arginine N-methyltransferase activity"/>
    <property type="evidence" value="ECO:0007669"/>
    <property type="project" value="InterPro"/>
</dbReference>
<dbReference type="GO" id="GO:0042054">
    <property type="term" value="F:histone methyltransferase activity"/>
    <property type="evidence" value="ECO:0007669"/>
    <property type="project" value="TreeGrafter"/>
</dbReference>
<feature type="domain" description="Protein arginine N-methyltransferase" evidence="4">
    <location>
        <begin position="102"/>
        <end position="252"/>
    </location>
</feature>
<proteinExistence type="predicted"/>
<dbReference type="Pfam" id="PF22528">
    <property type="entry name" value="PRMT_C"/>
    <property type="match status" value="1"/>
</dbReference>
<dbReference type="InterPro" id="IPR029063">
    <property type="entry name" value="SAM-dependent_MTases_sf"/>
</dbReference>
<dbReference type="PANTHER" id="PTHR11006:SF53">
    <property type="entry name" value="PROTEIN ARGININE N-METHYLTRANSFERASE 3"/>
    <property type="match status" value="1"/>
</dbReference>
<gene>
    <name evidence="5" type="ORF">EIN_172090</name>
</gene>
<evidence type="ECO:0000313" key="5">
    <source>
        <dbReference type="EMBL" id="ELP84604.1"/>
    </source>
</evidence>
<dbReference type="InterPro" id="IPR025799">
    <property type="entry name" value="Arg_MeTrfase"/>
</dbReference>
<evidence type="ECO:0000259" key="4">
    <source>
        <dbReference type="Pfam" id="PF22528"/>
    </source>
</evidence>
<dbReference type="AlphaFoldDB" id="A0A0A1TVS6"/>
<reference evidence="5 6" key="1">
    <citation type="submission" date="2012-10" db="EMBL/GenBank/DDBJ databases">
        <authorList>
            <person name="Zafar N."/>
            <person name="Inman J."/>
            <person name="Hall N."/>
            <person name="Lorenzi H."/>
            <person name="Caler E."/>
        </authorList>
    </citation>
    <scope>NUCLEOTIDE SEQUENCE [LARGE SCALE GENOMIC DNA]</scope>
    <source>
        <strain evidence="5 6">IP1</strain>
    </source>
</reference>
<evidence type="ECO:0000256" key="3">
    <source>
        <dbReference type="ARBA" id="ARBA00022691"/>
    </source>
</evidence>
<dbReference type="SMR" id="A0A0A1TVS6"/>
<name>A0A0A1TVS6_ENTIV</name>
<dbReference type="GO" id="GO:0032259">
    <property type="term" value="P:methylation"/>
    <property type="evidence" value="ECO:0007669"/>
    <property type="project" value="UniProtKB-KW"/>
</dbReference>
<dbReference type="OrthoDB" id="24731at2759"/>
<dbReference type="Gene3D" id="3.40.50.150">
    <property type="entry name" value="Vaccinia Virus protein VP39"/>
    <property type="match status" value="1"/>
</dbReference>
<dbReference type="GO" id="GO:0005634">
    <property type="term" value="C:nucleus"/>
    <property type="evidence" value="ECO:0007669"/>
    <property type="project" value="TreeGrafter"/>
</dbReference>
<dbReference type="PANTHER" id="PTHR11006">
    <property type="entry name" value="PROTEIN ARGININE N-METHYLTRANSFERASE"/>
    <property type="match status" value="1"/>
</dbReference>
<dbReference type="KEGG" id="eiv:EIN_172090"/>